<comment type="caution">
    <text evidence="1">The sequence shown here is derived from an EMBL/GenBank/DDBJ whole genome shotgun (WGS) entry which is preliminary data.</text>
</comment>
<reference evidence="1" key="1">
    <citation type="submission" date="2023-06" db="EMBL/GenBank/DDBJ databases">
        <title>MBL-encoding genomic islands in Pseudomonas spp. in Poland.</title>
        <authorList>
            <person name="Urbanowicz P."/>
            <person name="Izdebski R."/>
            <person name="Biedrzycka M."/>
            <person name="Gniadkowski M."/>
        </authorList>
    </citation>
    <scope>NUCLEOTIDE SEQUENCE</scope>
    <source>
        <strain evidence="1">NMI5768_13</strain>
    </source>
</reference>
<accession>A0AAW7HPD5</accession>
<evidence type="ECO:0000313" key="1">
    <source>
        <dbReference type="EMBL" id="MDM3951069.1"/>
    </source>
</evidence>
<gene>
    <name evidence="1" type="ORF">LU674_001715</name>
</gene>
<evidence type="ECO:0000313" key="2">
    <source>
        <dbReference type="Proteomes" id="UP001165439"/>
    </source>
</evidence>
<proteinExistence type="predicted"/>
<name>A0AAW7HPD5_9PSED</name>
<dbReference type="EMBL" id="JAJSRF020000001">
    <property type="protein sequence ID" value="MDM3951069.1"/>
    <property type="molecule type" value="Genomic_DNA"/>
</dbReference>
<protein>
    <submittedName>
        <fullName evidence="1">Uncharacterized protein</fullName>
    </submittedName>
</protein>
<organism evidence="1 2">
    <name type="scientific">Pseudomonas alloputida</name>
    <dbReference type="NCBI Taxonomy" id="1940621"/>
    <lineage>
        <taxon>Bacteria</taxon>
        <taxon>Pseudomonadati</taxon>
        <taxon>Pseudomonadota</taxon>
        <taxon>Gammaproteobacteria</taxon>
        <taxon>Pseudomonadales</taxon>
        <taxon>Pseudomonadaceae</taxon>
        <taxon>Pseudomonas</taxon>
    </lineage>
</organism>
<dbReference type="Proteomes" id="UP001165439">
    <property type="component" value="Unassembled WGS sequence"/>
</dbReference>
<dbReference type="RefSeq" id="WP_060501503.1">
    <property type="nucleotide sequence ID" value="NZ_JAJSRF020000001.1"/>
</dbReference>
<sequence length="76" mass="8305">MSTTITLKTQQVQAVNQALRRLIDALRSTPVAILAQERAEVEGRLRTLAALGLIDAEEEQELYSLAEAARQAAEEA</sequence>
<dbReference type="AlphaFoldDB" id="A0AAW7HPD5"/>